<evidence type="ECO:0000313" key="3">
    <source>
        <dbReference type="Proteomes" id="UP000266723"/>
    </source>
</evidence>
<dbReference type="PANTHER" id="PTHR31973">
    <property type="entry name" value="POLYPROTEIN, PUTATIVE-RELATED"/>
    <property type="match status" value="1"/>
</dbReference>
<sequence>MDSQEEVEWCDKEKMNGNDVRFSLVDFVKEDQHFISKTLLKATFEICAMKHNFDYKLVKSDKKVWYICCTDDDCSWRVRAEGLPGSSYFIIKKYVPHHSCAPSKRKGSVRTASAKTIGTLIMHMYETTKEGPRSNDIVQYMRSEHGLEISYSLAWDAREYAINKVKGLPEEGYEKIPKYLHMMREANPGSHTSYERDSEGRFRFLFISFGQSLRGFYVA</sequence>
<dbReference type="InterPro" id="IPR004332">
    <property type="entry name" value="Transposase_MuDR"/>
</dbReference>
<keyword evidence="3" id="KW-1185">Reference proteome</keyword>
<protein>
    <recommendedName>
        <fullName evidence="1">Transposase MuDR plant domain-containing protein</fullName>
    </recommendedName>
</protein>
<feature type="domain" description="Transposase MuDR plant" evidence="1">
    <location>
        <begin position="34"/>
        <end position="91"/>
    </location>
</feature>
<reference evidence="2 3" key="1">
    <citation type="journal article" date="2020" name="BMC Genomics">
        <title>Intraspecific diversification of the crop wild relative Brassica cretica Lam. using demographic model selection.</title>
        <authorList>
            <person name="Kioukis A."/>
            <person name="Michalopoulou V.A."/>
            <person name="Briers L."/>
            <person name="Pirintsos S."/>
            <person name="Studholme D.J."/>
            <person name="Pavlidis P."/>
            <person name="Sarris P.F."/>
        </authorList>
    </citation>
    <scope>NUCLEOTIDE SEQUENCE [LARGE SCALE GENOMIC DNA]</scope>
    <source>
        <strain evidence="3">cv. PFS-1207/04</strain>
    </source>
</reference>
<comment type="caution">
    <text evidence="2">The sequence shown here is derived from an EMBL/GenBank/DDBJ whole genome shotgun (WGS) entry which is preliminary data.</text>
</comment>
<gene>
    <name evidence="2" type="ORF">DY000_02005006</name>
</gene>
<proteinExistence type="predicted"/>
<evidence type="ECO:0000259" key="1">
    <source>
        <dbReference type="Pfam" id="PF03108"/>
    </source>
</evidence>
<dbReference type="PANTHER" id="PTHR31973:SF129">
    <property type="entry name" value="SWIM-TYPE DOMAIN-CONTAINING PROTEIN"/>
    <property type="match status" value="1"/>
</dbReference>
<dbReference type="Proteomes" id="UP000266723">
    <property type="component" value="Unassembled WGS sequence"/>
</dbReference>
<dbReference type="EMBL" id="QGKV02000832">
    <property type="protein sequence ID" value="KAF3552645.1"/>
    <property type="molecule type" value="Genomic_DNA"/>
</dbReference>
<evidence type="ECO:0000313" key="2">
    <source>
        <dbReference type="EMBL" id="KAF3552645.1"/>
    </source>
</evidence>
<dbReference type="Pfam" id="PF03108">
    <property type="entry name" value="DBD_Tnp_Mut"/>
    <property type="match status" value="1"/>
</dbReference>
<organism evidence="2 3">
    <name type="scientific">Brassica cretica</name>
    <name type="common">Mustard</name>
    <dbReference type="NCBI Taxonomy" id="69181"/>
    <lineage>
        <taxon>Eukaryota</taxon>
        <taxon>Viridiplantae</taxon>
        <taxon>Streptophyta</taxon>
        <taxon>Embryophyta</taxon>
        <taxon>Tracheophyta</taxon>
        <taxon>Spermatophyta</taxon>
        <taxon>Magnoliopsida</taxon>
        <taxon>eudicotyledons</taxon>
        <taxon>Gunneridae</taxon>
        <taxon>Pentapetalae</taxon>
        <taxon>rosids</taxon>
        <taxon>malvids</taxon>
        <taxon>Brassicales</taxon>
        <taxon>Brassicaceae</taxon>
        <taxon>Brassiceae</taxon>
        <taxon>Brassica</taxon>
    </lineage>
</organism>
<accession>A0ABQ7CMA9</accession>
<name>A0ABQ7CMA9_BRACR</name>